<protein>
    <submittedName>
        <fullName evidence="8">HlyD</fullName>
    </submittedName>
</protein>
<dbReference type="Gene3D" id="2.40.50.100">
    <property type="match status" value="1"/>
</dbReference>
<feature type="domain" description="Multidrug resistance protein MdtA-like barrel-sandwich hybrid" evidence="6">
    <location>
        <begin position="73"/>
        <end position="232"/>
    </location>
</feature>
<dbReference type="Gene3D" id="1.10.287.470">
    <property type="entry name" value="Helix hairpin bin"/>
    <property type="match status" value="1"/>
</dbReference>
<evidence type="ECO:0000313" key="9">
    <source>
        <dbReference type="Proteomes" id="UP000233387"/>
    </source>
</evidence>
<dbReference type="RefSeq" id="WP_243390512.1">
    <property type="nucleotide sequence ID" value="NZ_NKXO01000001.1"/>
</dbReference>
<gene>
    <name evidence="8" type="ORF">Rain11_0015</name>
</gene>
<dbReference type="Proteomes" id="UP000233387">
    <property type="component" value="Unassembled WGS sequence"/>
</dbReference>
<dbReference type="Gene3D" id="2.40.30.170">
    <property type="match status" value="1"/>
</dbReference>
<dbReference type="EMBL" id="NKXO01000001">
    <property type="protein sequence ID" value="PKQ70874.1"/>
    <property type="molecule type" value="Genomic_DNA"/>
</dbReference>
<name>A0A2N3IKQ1_9BACT</name>
<evidence type="ECO:0000256" key="2">
    <source>
        <dbReference type="ARBA" id="ARBA00023054"/>
    </source>
</evidence>
<dbReference type="Gene3D" id="2.40.420.20">
    <property type="match status" value="1"/>
</dbReference>
<evidence type="ECO:0000256" key="4">
    <source>
        <dbReference type="SAM" id="MobiDB-lite"/>
    </source>
</evidence>
<feature type="domain" description="Multidrug resistance protein MdtA-like C-terminal permuted SH3" evidence="7">
    <location>
        <begin position="390"/>
        <end position="437"/>
    </location>
</feature>
<dbReference type="InterPro" id="IPR050465">
    <property type="entry name" value="UPF0194_transport"/>
</dbReference>
<comment type="caution">
    <text evidence="8">The sequence shown here is derived from an EMBL/GenBank/DDBJ whole genome shotgun (WGS) entry which is preliminary data.</text>
</comment>
<organism evidence="8 9">
    <name type="scientific">Raineya orbicola</name>
    <dbReference type="NCBI Taxonomy" id="2016530"/>
    <lineage>
        <taxon>Bacteria</taxon>
        <taxon>Pseudomonadati</taxon>
        <taxon>Bacteroidota</taxon>
        <taxon>Cytophagia</taxon>
        <taxon>Cytophagales</taxon>
        <taxon>Raineyaceae</taxon>
        <taxon>Raineya</taxon>
    </lineage>
</organism>
<sequence length="457" mass="50286">MESSNVMSKEKKKKSSKKVIGYLIGIVVILVVLSVFLGGNKKKLEQIEIAEVKNGTITEKVGASGKVQPVTEVKLSPDVSGEITELYVKEGDSVVKGQLLLRIRPDNYELAVQRSQATLNNSRAALAQAEARKLQAEAQFTRSQANYERQKKLFEQKVISELEFEQATAEYKVAQQELESAKQNVIAAQFNIQSASATVNETIQNLTRTSVYAPMSGVISKLAVEKGERVVGTAQMAGTELLRIANLNEMEVRVDVNENDIIRVSLGDTADVEVEAYRNRKFKGIVTAIANTANATVSAEAVTEFQVKVKILGESYQDLKAKSGRLSPFRPGTSASVEIITQTKRNIPVVPLAAVVAKSDEEVKKQTGKQEKTEKSSTDNTKDEKKGKAENEKKEYVFVYDEKNKKVALREVKTGISDFENIEIVSGLKVGEKIVIAPFQAIDKKLKDGDEVELKSK</sequence>
<dbReference type="AlphaFoldDB" id="A0A2N3IKQ1"/>
<proteinExistence type="predicted"/>
<reference evidence="8 9" key="1">
    <citation type="submission" date="2017-06" db="EMBL/GenBank/DDBJ databases">
        <title>Raineya orbicola gen. nov., sp. nov. a slightly thermophilic bacterium of the phylum Bacteroidetes and the description of Raineyaceae fam. nov.</title>
        <authorList>
            <person name="Albuquerque L."/>
            <person name="Polonia A.R.M."/>
            <person name="Barroso C."/>
            <person name="Froufe H.J.C."/>
            <person name="Lage O."/>
            <person name="Lobo-Da-Cunha A."/>
            <person name="Egas C."/>
            <person name="Da Costa M.S."/>
        </authorList>
    </citation>
    <scope>NUCLEOTIDE SEQUENCE [LARGE SCALE GENOMIC DNA]</scope>
    <source>
        <strain evidence="8 9">SPSPC-11</strain>
    </source>
</reference>
<dbReference type="SUPFAM" id="SSF111369">
    <property type="entry name" value="HlyD-like secretion proteins"/>
    <property type="match status" value="2"/>
</dbReference>
<dbReference type="Pfam" id="PF25917">
    <property type="entry name" value="BSH_RND"/>
    <property type="match status" value="1"/>
</dbReference>
<keyword evidence="5" id="KW-0812">Transmembrane</keyword>
<feature type="region of interest" description="Disordered" evidence="4">
    <location>
        <begin position="361"/>
        <end position="388"/>
    </location>
</feature>
<evidence type="ECO:0000256" key="5">
    <source>
        <dbReference type="SAM" id="Phobius"/>
    </source>
</evidence>
<keyword evidence="2 3" id="KW-0175">Coiled coil</keyword>
<dbReference type="Pfam" id="PF25967">
    <property type="entry name" value="RND-MFP_C"/>
    <property type="match status" value="1"/>
</dbReference>
<evidence type="ECO:0000256" key="1">
    <source>
        <dbReference type="ARBA" id="ARBA00004196"/>
    </source>
</evidence>
<dbReference type="InterPro" id="IPR058625">
    <property type="entry name" value="MdtA-like_BSH"/>
</dbReference>
<comment type="subcellular location">
    <subcellularLocation>
        <location evidence="1">Cell envelope</location>
    </subcellularLocation>
</comment>
<evidence type="ECO:0000259" key="6">
    <source>
        <dbReference type="Pfam" id="PF25917"/>
    </source>
</evidence>
<dbReference type="PANTHER" id="PTHR32347">
    <property type="entry name" value="EFFLUX SYSTEM COMPONENT YKNX-RELATED"/>
    <property type="match status" value="1"/>
</dbReference>
<evidence type="ECO:0000313" key="8">
    <source>
        <dbReference type="EMBL" id="PKQ70874.1"/>
    </source>
</evidence>
<keyword evidence="5" id="KW-0472">Membrane</keyword>
<evidence type="ECO:0000259" key="7">
    <source>
        <dbReference type="Pfam" id="PF25967"/>
    </source>
</evidence>
<keyword evidence="5" id="KW-1133">Transmembrane helix</keyword>
<evidence type="ECO:0000256" key="3">
    <source>
        <dbReference type="SAM" id="Coils"/>
    </source>
</evidence>
<dbReference type="GO" id="GO:0030313">
    <property type="term" value="C:cell envelope"/>
    <property type="evidence" value="ECO:0007669"/>
    <property type="project" value="UniProtKB-SubCell"/>
</dbReference>
<feature type="transmembrane region" description="Helical" evidence="5">
    <location>
        <begin position="20"/>
        <end position="39"/>
    </location>
</feature>
<accession>A0A2N3IKQ1</accession>
<dbReference type="InterPro" id="IPR058627">
    <property type="entry name" value="MdtA-like_C"/>
</dbReference>
<keyword evidence="9" id="KW-1185">Reference proteome</keyword>
<feature type="coiled-coil region" evidence="3">
    <location>
        <begin position="112"/>
        <end position="191"/>
    </location>
</feature>